<organism evidence="2 3">
    <name type="scientific">Lachancea thermotolerans (strain ATCC 56472 / CBS 6340 / NRRL Y-8284)</name>
    <name type="common">Yeast</name>
    <name type="synonym">Kluyveromyces thermotolerans</name>
    <dbReference type="NCBI Taxonomy" id="559295"/>
    <lineage>
        <taxon>Eukaryota</taxon>
        <taxon>Fungi</taxon>
        <taxon>Dikarya</taxon>
        <taxon>Ascomycota</taxon>
        <taxon>Saccharomycotina</taxon>
        <taxon>Saccharomycetes</taxon>
        <taxon>Saccharomycetales</taxon>
        <taxon>Saccharomycetaceae</taxon>
        <taxon>Lachancea</taxon>
    </lineage>
</organism>
<dbReference type="AlphaFoldDB" id="C5E295"/>
<dbReference type="OMA" id="QEWEDQT"/>
<dbReference type="PANTHER" id="PTHR31749">
    <property type="entry name" value="KINETOCHORE-ASSOCIATED PROTEIN NSL1 HOMOLOG"/>
    <property type="match status" value="1"/>
</dbReference>
<dbReference type="eggNOG" id="ENOG502SA1D">
    <property type="taxonomic scope" value="Eukaryota"/>
</dbReference>
<evidence type="ECO:0000256" key="1">
    <source>
        <dbReference type="SAM" id="MobiDB-lite"/>
    </source>
</evidence>
<dbReference type="Pfam" id="PF08641">
    <property type="entry name" value="Mis14"/>
    <property type="match status" value="1"/>
</dbReference>
<dbReference type="STRING" id="559295.C5E295"/>
<proteinExistence type="predicted"/>
<evidence type="ECO:0000313" key="2">
    <source>
        <dbReference type="EMBL" id="CAR30156.1"/>
    </source>
</evidence>
<dbReference type="GeneID" id="8294331"/>
<dbReference type="FunCoup" id="C5E295">
    <property type="interactions" value="119"/>
</dbReference>
<reference evidence="2 3" key="1">
    <citation type="journal article" date="2009" name="Genome Res.">
        <title>Comparative genomics of protoploid Saccharomycetaceae.</title>
        <authorList>
            <consortium name="The Genolevures Consortium"/>
            <person name="Souciet J.-L."/>
            <person name="Dujon B."/>
            <person name="Gaillardin C."/>
            <person name="Johnston M."/>
            <person name="Baret P.V."/>
            <person name="Cliften P."/>
            <person name="Sherman D.J."/>
            <person name="Weissenbach J."/>
            <person name="Westhof E."/>
            <person name="Wincker P."/>
            <person name="Jubin C."/>
            <person name="Poulain J."/>
            <person name="Barbe V."/>
            <person name="Segurens B."/>
            <person name="Artiguenave F."/>
            <person name="Anthouard V."/>
            <person name="Vacherie B."/>
            <person name="Val M.-E."/>
            <person name="Fulton R.S."/>
            <person name="Minx P."/>
            <person name="Wilson R."/>
            <person name="Durrens P."/>
            <person name="Jean G."/>
            <person name="Marck C."/>
            <person name="Martin T."/>
            <person name="Nikolski M."/>
            <person name="Rolland T."/>
            <person name="Seret M.-L."/>
            <person name="Casaregola S."/>
            <person name="Despons L."/>
            <person name="Fairhead C."/>
            <person name="Fischer G."/>
            <person name="Lafontaine I."/>
            <person name="Leh V."/>
            <person name="Lemaire M."/>
            <person name="de Montigny J."/>
            <person name="Neuveglise C."/>
            <person name="Thierry A."/>
            <person name="Blanc-Lenfle I."/>
            <person name="Bleykasten C."/>
            <person name="Diffels J."/>
            <person name="Fritsch E."/>
            <person name="Frangeul L."/>
            <person name="Goeffon A."/>
            <person name="Jauniaux N."/>
            <person name="Kachouri-Lafond R."/>
            <person name="Payen C."/>
            <person name="Potier S."/>
            <person name="Pribylova L."/>
            <person name="Ozanne C."/>
            <person name="Richard G.-F."/>
            <person name="Sacerdot C."/>
            <person name="Straub M.-L."/>
            <person name="Talla E."/>
        </authorList>
    </citation>
    <scope>NUCLEOTIDE SEQUENCE [LARGE SCALE GENOMIC DNA]</scope>
    <source>
        <strain evidence="3">ATCC 56472 / CBS 6340 / NRRL Y-8284</strain>
    </source>
</reference>
<feature type="region of interest" description="Disordered" evidence="1">
    <location>
        <begin position="170"/>
        <end position="192"/>
    </location>
</feature>
<dbReference type="GO" id="GO:0000444">
    <property type="term" value="C:MIS12/MIND type complex"/>
    <property type="evidence" value="ECO:0007669"/>
    <property type="project" value="TreeGrafter"/>
</dbReference>
<dbReference type="EMBL" id="CU928180">
    <property type="protein sequence ID" value="CAR30156.1"/>
    <property type="molecule type" value="Genomic_DNA"/>
</dbReference>
<dbReference type="Proteomes" id="UP000002036">
    <property type="component" value="Chromosome H"/>
</dbReference>
<sequence>MSTQPSKLDVRVEQVRSIYGQFQSILDEKVALHLPQEQDSIKGEVLLQLQKFLAEAMDMASDSLNVVNANERASLTELLAQSRQQFVDPFDLDLNEQVRKKYQEWEDQTVKVAQLRREAPRKLRESYENEAQLALQEADTLINSFSQETPAEQNGAGQAKEEPIELPNLPRLGEDYQEALKNLSAAKTQTPQNRAQIQKLEQLVAFLESELLAGS</sequence>
<accession>C5E295</accession>
<dbReference type="KEGG" id="lth:KLTH0H03146g"/>
<dbReference type="OrthoDB" id="2135762at2759"/>
<dbReference type="InParanoid" id="C5E295"/>
<evidence type="ECO:0000313" key="3">
    <source>
        <dbReference type="Proteomes" id="UP000002036"/>
    </source>
</evidence>
<dbReference type="PANTHER" id="PTHR31749:SF3">
    <property type="entry name" value="KINETOCHORE-ASSOCIATED PROTEIN NSL1 HOMOLOG"/>
    <property type="match status" value="1"/>
</dbReference>
<dbReference type="InterPro" id="IPR013950">
    <property type="entry name" value="Mis14/Nsl1"/>
</dbReference>
<gene>
    <name evidence="2" type="ordered locus">KLTH0H03146g</name>
</gene>
<dbReference type="GO" id="GO:0000070">
    <property type="term" value="P:mitotic sister chromatid segregation"/>
    <property type="evidence" value="ECO:0007669"/>
    <property type="project" value="InterPro"/>
</dbReference>
<keyword evidence="3" id="KW-1185">Reference proteome</keyword>
<dbReference type="RefSeq" id="XP_002556018.1">
    <property type="nucleotide sequence ID" value="XM_002555972.1"/>
</dbReference>
<dbReference type="HOGENOM" id="CLU_100671_0_0_1"/>
<name>C5E295_LACTC</name>
<protein>
    <submittedName>
        <fullName evidence="2">KLTH0H03146p</fullName>
    </submittedName>
</protein>